<dbReference type="EnsemblMetazoa" id="XM_021046057.1">
    <property type="protein sequence ID" value="XP_020901716.1"/>
    <property type="gene ID" value="LOC110240266"/>
</dbReference>
<dbReference type="GO" id="GO:0051015">
    <property type="term" value="F:actin filament binding"/>
    <property type="evidence" value="ECO:0007669"/>
    <property type="project" value="TreeGrafter"/>
</dbReference>
<evidence type="ECO:0000259" key="2">
    <source>
        <dbReference type="SMART" id="SM01007"/>
    </source>
</evidence>
<dbReference type="GO" id="GO:0005886">
    <property type="term" value="C:plasma membrane"/>
    <property type="evidence" value="ECO:0007669"/>
    <property type="project" value="UniProtKB-SubCell"/>
</dbReference>
<evidence type="ECO:0000313" key="4">
    <source>
        <dbReference type="Proteomes" id="UP000887567"/>
    </source>
</evidence>
<organism evidence="3 4">
    <name type="scientific">Exaiptasia diaphana</name>
    <name type="common">Tropical sea anemone</name>
    <name type="synonym">Aiptasia pulchella</name>
    <dbReference type="NCBI Taxonomy" id="2652724"/>
    <lineage>
        <taxon>Eukaryota</taxon>
        <taxon>Metazoa</taxon>
        <taxon>Cnidaria</taxon>
        <taxon>Anthozoa</taxon>
        <taxon>Hexacorallia</taxon>
        <taxon>Actiniaria</taxon>
        <taxon>Aiptasiidae</taxon>
        <taxon>Exaiptasia</taxon>
    </lineage>
</organism>
<dbReference type="GeneID" id="110240266"/>
<dbReference type="SMART" id="SM01007">
    <property type="entry name" value="Aldolase_II"/>
    <property type="match status" value="1"/>
</dbReference>
<evidence type="ECO:0000313" key="3">
    <source>
        <dbReference type="EnsemblMetazoa" id="XP_020901716.1"/>
    </source>
</evidence>
<dbReference type="AlphaFoldDB" id="A0A913XB12"/>
<proteinExistence type="inferred from homology"/>
<dbReference type="InterPro" id="IPR051017">
    <property type="entry name" value="Aldolase-II_Adducin_sf"/>
</dbReference>
<protein>
    <recommendedName>
        <fullName evidence="2">Class II aldolase/adducin N-terminal domain-containing protein</fullName>
    </recommendedName>
</protein>
<dbReference type="OMA" id="YYDEQLA"/>
<reference evidence="3" key="1">
    <citation type="submission" date="2022-11" db="UniProtKB">
        <authorList>
            <consortium name="EnsemblMetazoa"/>
        </authorList>
    </citation>
    <scope>IDENTIFICATION</scope>
</reference>
<feature type="domain" description="Class II aldolase/adducin N-terminal" evidence="2">
    <location>
        <begin position="66"/>
        <end position="250"/>
    </location>
</feature>
<dbReference type="PANTHER" id="PTHR10672:SF21">
    <property type="entry name" value="CLASS II ALDOLASE_ADDUCIN N-TERMINAL DOMAIN-CONTAINING PROTEIN"/>
    <property type="match status" value="1"/>
</dbReference>
<sequence>MFALKNLTKLGVTSAYAFCRRANIAVSTQLVSTLQHNTKPFSTLKTDGKSKLGLEEARRTNWEGRVDLAAAFRGLEMMDFHEGICNHLSLIVPAENGDGEVMLMNSYGNHWKEIEPESLVGINEQGDTVEGTGDVEISAKTIHLGIHQARPDAKCAFHVHPPYTTAMGMLQDLPFGMYHQNSLMFYNDFAYDREYGGFSQDITEGQRIATHIKDKSVLFMCNHGVMVVGQNVADVFYYVYCLERACMFQALAMSTGRELTKIPDDLSRETKIIADKERHLYSGPFFESIKRVTGVKTSKTLQ</sequence>
<dbReference type="PANTHER" id="PTHR10672">
    <property type="entry name" value="ADDUCIN"/>
    <property type="match status" value="1"/>
</dbReference>
<name>A0A913XB12_EXADI</name>
<dbReference type="Gene3D" id="3.40.225.10">
    <property type="entry name" value="Class II aldolase/adducin N-terminal domain"/>
    <property type="match status" value="1"/>
</dbReference>
<keyword evidence="4" id="KW-1185">Reference proteome</keyword>
<dbReference type="InterPro" id="IPR036409">
    <property type="entry name" value="Aldolase_II/adducin_N_sf"/>
</dbReference>
<dbReference type="GO" id="GO:0005856">
    <property type="term" value="C:cytoskeleton"/>
    <property type="evidence" value="ECO:0007669"/>
    <property type="project" value="TreeGrafter"/>
</dbReference>
<accession>A0A913XB12</accession>
<dbReference type="InterPro" id="IPR001303">
    <property type="entry name" value="Aldolase_II/adducin_N"/>
</dbReference>
<dbReference type="SUPFAM" id="SSF53639">
    <property type="entry name" value="AraD/HMP-PK domain-like"/>
    <property type="match status" value="1"/>
</dbReference>
<comment type="similarity">
    <text evidence="1">Belongs to the aldolase class II family. Adducin subfamily.</text>
</comment>
<evidence type="ECO:0000256" key="1">
    <source>
        <dbReference type="ARBA" id="ARBA00006274"/>
    </source>
</evidence>
<dbReference type="Pfam" id="PF00596">
    <property type="entry name" value="Aldolase_II"/>
    <property type="match status" value="1"/>
</dbReference>
<dbReference type="KEGG" id="epa:110240266"/>
<dbReference type="OrthoDB" id="3238794at2759"/>
<dbReference type="Proteomes" id="UP000887567">
    <property type="component" value="Unplaced"/>
</dbReference>
<dbReference type="RefSeq" id="XP_020901716.1">
    <property type="nucleotide sequence ID" value="XM_021046057.1"/>
</dbReference>